<dbReference type="eggNOG" id="ENOG502RA14">
    <property type="taxonomic scope" value="Eukaryota"/>
</dbReference>
<evidence type="ECO:0000313" key="3">
    <source>
        <dbReference type="Proteomes" id="UP000008181"/>
    </source>
</evidence>
<feature type="compositionally biased region" description="Basic and acidic residues" evidence="1">
    <location>
        <begin position="105"/>
        <end position="115"/>
    </location>
</feature>
<keyword evidence="3" id="KW-1185">Reference proteome</keyword>
<proteinExistence type="predicted"/>
<feature type="compositionally biased region" description="Acidic residues" evidence="1">
    <location>
        <begin position="226"/>
        <end position="235"/>
    </location>
</feature>
<dbReference type="HOGENOM" id="CLU_053559_0_0_1"/>
<dbReference type="AlphaFoldDB" id="G2QS94"/>
<feature type="compositionally biased region" description="Basic and acidic residues" evidence="1">
    <location>
        <begin position="79"/>
        <end position="89"/>
    </location>
</feature>
<organism evidence="2 3">
    <name type="scientific">Thermothielavioides terrestris (strain ATCC 38088 / NRRL 8126)</name>
    <name type="common">Thielavia terrestris</name>
    <dbReference type="NCBI Taxonomy" id="578455"/>
    <lineage>
        <taxon>Eukaryota</taxon>
        <taxon>Fungi</taxon>
        <taxon>Dikarya</taxon>
        <taxon>Ascomycota</taxon>
        <taxon>Pezizomycotina</taxon>
        <taxon>Sordariomycetes</taxon>
        <taxon>Sordariomycetidae</taxon>
        <taxon>Sordariales</taxon>
        <taxon>Chaetomiaceae</taxon>
        <taxon>Thermothielavioides</taxon>
        <taxon>Thermothielavioides terrestris</taxon>
    </lineage>
</organism>
<dbReference type="PANTHER" id="PTHR34117:SF1">
    <property type="entry name" value="STYLE CELL-CYCLE INHIBITOR 1"/>
    <property type="match status" value="1"/>
</dbReference>
<dbReference type="PANTHER" id="PTHR34117">
    <property type="entry name" value="STYLE CELL-CYCLE INHIBITOR 1"/>
    <property type="match status" value="1"/>
</dbReference>
<feature type="compositionally biased region" description="Basic and acidic residues" evidence="1">
    <location>
        <begin position="63"/>
        <end position="72"/>
    </location>
</feature>
<dbReference type="OrthoDB" id="2139939at2759"/>
<feature type="compositionally biased region" description="Basic residues" evidence="1">
    <location>
        <begin position="90"/>
        <end position="104"/>
    </location>
</feature>
<dbReference type="EMBL" id="CP003009">
    <property type="protein sequence ID" value="AEO64283.1"/>
    <property type="molecule type" value="Genomic_DNA"/>
</dbReference>
<feature type="region of interest" description="Disordered" evidence="1">
    <location>
        <begin position="190"/>
        <end position="273"/>
    </location>
</feature>
<dbReference type="KEGG" id="ttt:THITE_2153539"/>
<gene>
    <name evidence="2" type="ORF">THITE_2153539</name>
</gene>
<reference evidence="2 3" key="1">
    <citation type="journal article" date="2011" name="Nat. Biotechnol.">
        <title>Comparative genomic analysis of the thermophilic biomass-degrading fungi Myceliophthora thermophila and Thielavia terrestris.</title>
        <authorList>
            <person name="Berka R.M."/>
            <person name="Grigoriev I.V."/>
            <person name="Otillar R."/>
            <person name="Salamov A."/>
            <person name="Grimwood J."/>
            <person name="Reid I."/>
            <person name="Ishmael N."/>
            <person name="John T."/>
            <person name="Darmond C."/>
            <person name="Moisan M.-C."/>
            <person name="Henrissat B."/>
            <person name="Coutinho P.M."/>
            <person name="Lombard V."/>
            <person name="Natvig D.O."/>
            <person name="Lindquist E."/>
            <person name="Schmutz J."/>
            <person name="Lucas S."/>
            <person name="Harris P."/>
            <person name="Powlowski J."/>
            <person name="Bellemare A."/>
            <person name="Taylor D."/>
            <person name="Butler G."/>
            <person name="de Vries R.P."/>
            <person name="Allijn I.E."/>
            <person name="van den Brink J."/>
            <person name="Ushinsky S."/>
            <person name="Storms R."/>
            <person name="Powell A.J."/>
            <person name="Paulsen I.T."/>
            <person name="Elbourne L.D.H."/>
            <person name="Baker S.E."/>
            <person name="Magnuson J."/>
            <person name="LaBoissiere S."/>
            <person name="Clutterbuck A.J."/>
            <person name="Martinez D."/>
            <person name="Wogulis M."/>
            <person name="de Leon A.L."/>
            <person name="Rey M.W."/>
            <person name="Tsang A."/>
        </authorList>
    </citation>
    <scope>NUCLEOTIDE SEQUENCE [LARGE SCALE GENOMIC DNA]</scope>
    <source>
        <strain evidence="3">ATCC 38088 / NRRL 8126</strain>
    </source>
</reference>
<dbReference type="RefSeq" id="XP_003650619.1">
    <property type="nucleotide sequence ID" value="XM_003650571.1"/>
</dbReference>
<feature type="compositionally biased region" description="Basic and acidic residues" evidence="1">
    <location>
        <begin position="364"/>
        <end position="406"/>
    </location>
</feature>
<protein>
    <recommendedName>
        <fullName evidence="4">RNA helicase-like protein</fullName>
    </recommendedName>
</protein>
<dbReference type="InterPro" id="IPR044688">
    <property type="entry name" value="SCI-1-like"/>
</dbReference>
<feature type="compositionally biased region" description="Basic and acidic residues" evidence="1">
    <location>
        <begin position="13"/>
        <end position="55"/>
    </location>
</feature>
<accession>G2QS94</accession>
<dbReference type="GeneID" id="11517529"/>
<feature type="region of interest" description="Disordered" evidence="1">
    <location>
        <begin position="1"/>
        <end position="121"/>
    </location>
</feature>
<dbReference type="Proteomes" id="UP000008181">
    <property type="component" value="Chromosome 1"/>
</dbReference>
<feature type="region of interest" description="Disordered" evidence="1">
    <location>
        <begin position="336"/>
        <end position="406"/>
    </location>
</feature>
<sequence length="424" mass="48438">MPERVSSRSRSPPLERPDGEGCPDDKRNRWRGRDADGETTRRRDMGRDGSSGHERPPKRRRHDRDDRGREGEPAGSASPREDKDRTESFRRHHHHRHHHRHRHAEKRDSTERTAPAKELPFGARQLSRSDLVAFRPLFAYYLDLQKQLDIDSLDETELRGRWKSFMGKWNRAELAEGWYDPEIFQHAVRDYGDAGNSGRDGMPLPRASSDHPKPSVPRSDPPSTTDQEDNSDDDYGPPPPPPAGHHHPTPSRSTPARSTSSRPAGPSIPTQTDLALRDEALAAERAAALADLRLARRARRREAQALLEEALPPRADAGTRERRLEKRAALNEALRAFRERSPTGGGGEVDDGTLMGGGDAPPEEEYRALVRAREERRRERISRREEAERARRAEREERVREYREREERVVAGLRELARSRFGVQ</sequence>
<feature type="compositionally biased region" description="Low complexity" evidence="1">
    <location>
        <begin position="250"/>
        <end position="264"/>
    </location>
</feature>
<evidence type="ECO:0000313" key="2">
    <source>
        <dbReference type="EMBL" id="AEO64283.1"/>
    </source>
</evidence>
<evidence type="ECO:0008006" key="4">
    <source>
        <dbReference type="Google" id="ProtNLM"/>
    </source>
</evidence>
<name>G2QS94_THETT</name>
<evidence type="ECO:0000256" key="1">
    <source>
        <dbReference type="SAM" id="MobiDB-lite"/>
    </source>
</evidence>